<proteinExistence type="predicted"/>
<dbReference type="EMBL" id="CM000760">
    <property type="protein sequence ID" value="OQU90936.1"/>
    <property type="molecule type" value="Genomic_DNA"/>
</dbReference>
<accession>A0A1Z5S552</accession>
<feature type="region of interest" description="Disordered" evidence="1">
    <location>
        <begin position="44"/>
        <end position="66"/>
    </location>
</feature>
<evidence type="ECO:0000256" key="1">
    <source>
        <dbReference type="SAM" id="MobiDB-lite"/>
    </source>
</evidence>
<evidence type="ECO:0000313" key="3">
    <source>
        <dbReference type="Proteomes" id="UP000000768"/>
    </source>
</evidence>
<sequence length="101" mass="10685">MCMWCGKTDLGSGAGRLRLRRCGCEMRSSLVGCGCMHISTDPRIPGVTRPGRSQASVRFGAQHGSAPPASLISVRASRGVGGRRARCIRGPWGNWASDTSP</sequence>
<organism evidence="2 3">
    <name type="scientific">Sorghum bicolor</name>
    <name type="common">Sorghum</name>
    <name type="synonym">Sorghum vulgare</name>
    <dbReference type="NCBI Taxonomy" id="4558"/>
    <lineage>
        <taxon>Eukaryota</taxon>
        <taxon>Viridiplantae</taxon>
        <taxon>Streptophyta</taxon>
        <taxon>Embryophyta</taxon>
        <taxon>Tracheophyta</taxon>
        <taxon>Spermatophyta</taxon>
        <taxon>Magnoliopsida</taxon>
        <taxon>Liliopsida</taxon>
        <taxon>Poales</taxon>
        <taxon>Poaceae</taxon>
        <taxon>PACMAD clade</taxon>
        <taxon>Panicoideae</taxon>
        <taxon>Andropogonodae</taxon>
        <taxon>Andropogoneae</taxon>
        <taxon>Sorghinae</taxon>
        <taxon>Sorghum</taxon>
    </lineage>
</organism>
<dbReference type="InParanoid" id="A0A1Z5S552"/>
<dbReference type="Proteomes" id="UP000000768">
    <property type="component" value="Chromosome 1"/>
</dbReference>
<dbReference type="Gramene" id="OQU90936">
    <property type="protein sequence ID" value="OQU90936"/>
    <property type="gene ID" value="SORBI_3001G079401"/>
</dbReference>
<reference evidence="3" key="2">
    <citation type="journal article" date="2018" name="Plant J.">
        <title>The Sorghum bicolor reference genome: improved assembly, gene annotations, a transcriptome atlas, and signatures of genome organization.</title>
        <authorList>
            <person name="McCormick R.F."/>
            <person name="Truong S.K."/>
            <person name="Sreedasyam A."/>
            <person name="Jenkins J."/>
            <person name="Shu S."/>
            <person name="Sims D."/>
            <person name="Kennedy M."/>
            <person name="Amirebrahimi M."/>
            <person name="Weers B.D."/>
            <person name="McKinley B."/>
            <person name="Mattison A."/>
            <person name="Morishige D.T."/>
            <person name="Grimwood J."/>
            <person name="Schmutz J."/>
            <person name="Mullet J.E."/>
        </authorList>
    </citation>
    <scope>NUCLEOTIDE SEQUENCE [LARGE SCALE GENOMIC DNA]</scope>
    <source>
        <strain evidence="3">cv. BTx623</strain>
    </source>
</reference>
<reference evidence="2 3" key="1">
    <citation type="journal article" date="2009" name="Nature">
        <title>The Sorghum bicolor genome and the diversification of grasses.</title>
        <authorList>
            <person name="Paterson A.H."/>
            <person name="Bowers J.E."/>
            <person name="Bruggmann R."/>
            <person name="Dubchak I."/>
            <person name="Grimwood J."/>
            <person name="Gundlach H."/>
            <person name="Haberer G."/>
            <person name="Hellsten U."/>
            <person name="Mitros T."/>
            <person name="Poliakov A."/>
            <person name="Schmutz J."/>
            <person name="Spannagl M."/>
            <person name="Tang H."/>
            <person name="Wang X."/>
            <person name="Wicker T."/>
            <person name="Bharti A.K."/>
            <person name="Chapman J."/>
            <person name="Feltus F.A."/>
            <person name="Gowik U."/>
            <person name="Grigoriev I.V."/>
            <person name="Lyons E."/>
            <person name="Maher C.A."/>
            <person name="Martis M."/>
            <person name="Narechania A."/>
            <person name="Otillar R.P."/>
            <person name="Penning B.W."/>
            <person name="Salamov A.A."/>
            <person name="Wang Y."/>
            <person name="Zhang L."/>
            <person name="Carpita N.C."/>
            <person name="Freeling M."/>
            <person name="Gingle A.R."/>
            <person name="Hash C.T."/>
            <person name="Keller B."/>
            <person name="Klein P."/>
            <person name="Kresovich S."/>
            <person name="McCann M.C."/>
            <person name="Ming R."/>
            <person name="Peterson D.G."/>
            <person name="Mehboob-ur-Rahman"/>
            <person name="Ware D."/>
            <person name="Westhoff P."/>
            <person name="Mayer K.F."/>
            <person name="Messing J."/>
            <person name="Rokhsar D.S."/>
        </authorList>
    </citation>
    <scope>NUCLEOTIDE SEQUENCE [LARGE SCALE GENOMIC DNA]</scope>
    <source>
        <strain evidence="3">cv. BTx623</strain>
    </source>
</reference>
<dbReference type="AlphaFoldDB" id="A0A1Z5S552"/>
<gene>
    <name evidence="2" type="ORF">SORBI_3001G079401</name>
</gene>
<protein>
    <submittedName>
        <fullName evidence="2">Uncharacterized protein</fullName>
    </submittedName>
</protein>
<keyword evidence="3" id="KW-1185">Reference proteome</keyword>
<name>A0A1Z5S552_SORBI</name>
<evidence type="ECO:0000313" key="2">
    <source>
        <dbReference type="EMBL" id="OQU90936.1"/>
    </source>
</evidence>